<feature type="transmembrane region" description="Helical" evidence="7">
    <location>
        <begin position="143"/>
        <end position="161"/>
    </location>
</feature>
<feature type="transmembrane region" description="Helical" evidence="7">
    <location>
        <begin position="245"/>
        <end position="266"/>
    </location>
</feature>
<keyword evidence="2 7" id="KW-0813">Transport</keyword>
<feature type="transmembrane region" description="Helical" evidence="7">
    <location>
        <begin position="70"/>
        <end position="90"/>
    </location>
</feature>
<feature type="transmembrane region" description="Helical" evidence="7">
    <location>
        <begin position="211"/>
        <end position="233"/>
    </location>
</feature>
<evidence type="ECO:0000256" key="7">
    <source>
        <dbReference type="RuleBase" id="RU363032"/>
    </source>
</evidence>
<feature type="transmembrane region" description="Helical" evidence="7">
    <location>
        <begin position="110"/>
        <end position="131"/>
    </location>
</feature>
<evidence type="ECO:0000313" key="10">
    <source>
        <dbReference type="Proteomes" id="UP000008957"/>
    </source>
</evidence>
<comment type="similarity">
    <text evidence="7">Belongs to the binding-protein-dependent transport system permease family.</text>
</comment>
<proteinExistence type="inferred from homology"/>
<dbReference type="InterPro" id="IPR000515">
    <property type="entry name" value="MetI-like"/>
</dbReference>
<keyword evidence="10" id="KW-1185">Reference proteome</keyword>
<keyword evidence="5 7" id="KW-1133">Transmembrane helix</keyword>
<dbReference type="PANTHER" id="PTHR30151">
    <property type="entry name" value="ALKANE SULFONATE ABC TRANSPORTER-RELATED, MEMBRANE SUBUNIT"/>
    <property type="match status" value="1"/>
</dbReference>
<organism evidence="9 10">
    <name type="scientific">Fretibacterium fastidiosum</name>
    <dbReference type="NCBI Taxonomy" id="651822"/>
    <lineage>
        <taxon>Bacteria</taxon>
        <taxon>Thermotogati</taxon>
        <taxon>Synergistota</taxon>
        <taxon>Synergistia</taxon>
        <taxon>Synergistales</taxon>
        <taxon>Aminobacteriaceae</taxon>
        <taxon>Fretibacterium</taxon>
    </lineage>
</organism>
<dbReference type="InterPro" id="IPR035906">
    <property type="entry name" value="MetI-like_sf"/>
</dbReference>
<name>A0AB94IVR7_9BACT</name>
<dbReference type="GO" id="GO:0055085">
    <property type="term" value="P:transmembrane transport"/>
    <property type="evidence" value="ECO:0007669"/>
    <property type="project" value="InterPro"/>
</dbReference>
<accession>A0AB94IVR7</accession>
<evidence type="ECO:0000256" key="5">
    <source>
        <dbReference type="ARBA" id="ARBA00022989"/>
    </source>
</evidence>
<feature type="domain" description="ABC transmembrane type-1" evidence="8">
    <location>
        <begin position="62"/>
        <end position="263"/>
    </location>
</feature>
<reference evidence="10" key="1">
    <citation type="submission" date="2010-03" db="EMBL/GenBank/DDBJ databases">
        <title>The genome sequence of Synergistetes sp. SGP1.</title>
        <authorList>
            <consortium name="metaHIT consortium -- http://www.metahit.eu/"/>
            <person name="Pajon A."/>
            <person name="Turner K."/>
            <person name="Parkhill J."/>
            <person name="Wade W."/>
            <person name="Vartoukian S."/>
        </authorList>
    </citation>
    <scope>NUCLEOTIDE SEQUENCE [LARGE SCALE GENOMIC DNA]</scope>
    <source>
        <strain evidence="10">SGP1</strain>
    </source>
</reference>
<dbReference type="Pfam" id="PF00528">
    <property type="entry name" value="BPD_transp_1"/>
    <property type="match status" value="1"/>
</dbReference>
<dbReference type="PROSITE" id="PS50928">
    <property type="entry name" value="ABC_TM1"/>
    <property type="match status" value="1"/>
</dbReference>
<keyword evidence="4 7" id="KW-0812">Transmembrane</keyword>
<dbReference type="PANTHER" id="PTHR30151:SF0">
    <property type="entry name" value="ABC TRANSPORTER PERMEASE PROTEIN MJ0413-RELATED"/>
    <property type="match status" value="1"/>
</dbReference>
<dbReference type="SUPFAM" id="SSF161098">
    <property type="entry name" value="MetI-like"/>
    <property type="match status" value="1"/>
</dbReference>
<gene>
    <name evidence="9" type="ORF">SY1_03790</name>
</gene>
<evidence type="ECO:0000256" key="6">
    <source>
        <dbReference type="ARBA" id="ARBA00023136"/>
    </source>
</evidence>
<evidence type="ECO:0000256" key="3">
    <source>
        <dbReference type="ARBA" id="ARBA00022475"/>
    </source>
</evidence>
<evidence type="ECO:0000259" key="8">
    <source>
        <dbReference type="PROSITE" id="PS50928"/>
    </source>
</evidence>
<evidence type="ECO:0000256" key="1">
    <source>
        <dbReference type="ARBA" id="ARBA00004651"/>
    </source>
</evidence>
<dbReference type="EMBL" id="FP929056">
    <property type="protein sequence ID" value="CBL27848.1"/>
    <property type="molecule type" value="Genomic_DNA"/>
</dbReference>
<protein>
    <submittedName>
        <fullName evidence="9">ABC-type nitrate/sulfonate/bicarbonate transport system, permease component</fullName>
    </submittedName>
</protein>
<comment type="subcellular location">
    <subcellularLocation>
        <location evidence="1 7">Cell membrane</location>
        <topology evidence="1 7">Multi-pass membrane protein</topology>
    </subcellularLocation>
</comment>
<keyword evidence="3" id="KW-1003">Cell membrane</keyword>
<reference evidence="9 10" key="2">
    <citation type="submission" date="2010-03" db="EMBL/GenBank/DDBJ databases">
        <authorList>
            <person name="Pajon A."/>
        </authorList>
    </citation>
    <scope>NUCLEOTIDE SEQUENCE [LARGE SCALE GENOMIC DNA]</scope>
    <source>
        <strain evidence="9 10">SGP1</strain>
    </source>
</reference>
<dbReference type="KEGG" id="sbr:SY1_03790"/>
<dbReference type="Proteomes" id="UP000008957">
    <property type="component" value="Chromosome"/>
</dbReference>
<dbReference type="CDD" id="cd06261">
    <property type="entry name" value="TM_PBP2"/>
    <property type="match status" value="1"/>
</dbReference>
<keyword evidence="6 7" id="KW-0472">Membrane</keyword>
<sequence length="278" mass="30489">MKHCLSRGALSLVAPALFLLFWHYASLRIDNAVVLPKIEDVLAILLHPTKDLLNMGSLVGNVTVSFVRVFGGYLLAVFVAVPLGLAMGYWNWLNRMLGLMAGLFRPIPPLSWIPLVLAWFGVASMATILGIEEGAWYPFFSNIKISMLFIIFIGAFFPILVNTIGGVQSVRVTLIDAVRVLGASPWQVVRYVILPYAAPQVFTGLRVGLGVAWMCLVSAEMMPGSISGVGYLITHAYTVAQTDVVIAGMIAIGVMGILIDSLFILIERRAFQWQSLYR</sequence>
<evidence type="ECO:0000256" key="2">
    <source>
        <dbReference type="ARBA" id="ARBA00022448"/>
    </source>
</evidence>
<dbReference type="GO" id="GO:0005886">
    <property type="term" value="C:plasma membrane"/>
    <property type="evidence" value="ECO:0007669"/>
    <property type="project" value="UniProtKB-SubCell"/>
</dbReference>
<evidence type="ECO:0000313" key="9">
    <source>
        <dbReference type="EMBL" id="CBL27848.1"/>
    </source>
</evidence>
<evidence type="ECO:0000256" key="4">
    <source>
        <dbReference type="ARBA" id="ARBA00022692"/>
    </source>
</evidence>
<dbReference type="Gene3D" id="1.10.3720.10">
    <property type="entry name" value="MetI-like"/>
    <property type="match status" value="1"/>
</dbReference>
<dbReference type="AlphaFoldDB" id="A0AB94IVR7"/>